<sequence length="149" mass="16907">MVKEIDKFLIDTAGPKLCHRVTCVKSQTTNTRNNICEVAHSIYGPGMKCAGHKPEPNKKGFCSLQHRLKNQGRNYLDLTPNSHYITNIRGNVQQLQGRINNQILGVNPFTPTSDQDRISPYNINTISSSQKYVENFEISTQNIMCLRTR</sequence>
<accession>A0A3M6UH84</accession>
<evidence type="ECO:0000313" key="2">
    <source>
        <dbReference type="Proteomes" id="UP000275408"/>
    </source>
</evidence>
<gene>
    <name evidence="1" type="ORF">pdam_00020356</name>
</gene>
<name>A0A3M6UH84_POCDA</name>
<dbReference type="AlphaFoldDB" id="A0A3M6UH84"/>
<comment type="caution">
    <text evidence="1">The sequence shown here is derived from an EMBL/GenBank/DDBJ whole genome shotgun (WGS) entry which is preliminary data.</text>
</comment>
<organism evidence="1 2">
    <name type="scientific">Pocillopora damicornis</name>
    <name type="common">Cauliflower coral</name>
    <name type="synonym">Millepora damicornis</name>
    <dbReference type="NCBI Taxonomy" id="46731"/>
    <lineage>
        <taxon>Eukaryota</taxon>
        <taxon>Metazoa</taxon>
        <taxon>Cnidaria</taxon>
        <taxon>Anthozoa</taxon>
        <taxon>Hexacorallia</taxon>
        <taxon>Scleractinia</taxon>
        <taxon>Astrocoeniina</taxon>
        <taxon>Pocilloporidae</taxon>
        <taxon>Pocillopora</taxon>
    </lineage>
</organism>
<reference evidence="1 2" key="1">
    <citation type="journal article" date="2018" name="Sci. Rep.">
        <title>Comparative analysis of the Pocillopora damicornis genome highlights role of immune system in coral evolution.</title>
        <authorList>
            <person name="Cunning R."/>
            <person name="Bay R.A."/>
            <person name="Gillette P."/>
            <person name="Baker A.C."/>
            <person name="Traylor-Knowles N."/>
        </authorList>
    </citation>
    <scope>NUCLEOTIDE SEQUENCE [LARGE SCALE GENOMIC DNA]</scope>
    <source>
        <strain evidence="1">RSMAS</strain>
        <tissue evidence="1">Whole animal</tissue>
    </source>
</reference>
<dbReference type="EMBL" id="RCHS01001528">
    <property type="protein sequence ID" value="RMX53040.1"/>
    <property type="molecule type" value="Genomic_DNA"/>
</dbReference>
<dbReference type="Proteomes" id="UP000275408">
    <property type="component" value="Unassembled WGS sequence"/>
</dbReference>
<keyword evidence="2" id="KW-1185">Reference proteome</keyword>
<evidence type="ECO:0000313" key="1">
    <source>
        <dbReference type="EMBL" id="RMX53040.1"/>
    </source>
</evidence>
<proteinExistence type="predicted"/>
<protein>
    <submittedName>
        <fullName evidence="1">Uncharacterized protein</fullName>
    </submittedName>
</protein>